<dbReference type="Proteomes" id="UP000307956">
    <property type="component" value="Unassembled WGS sequence"/>
</dbReference>
<keyword evidence="5 7" id="KW-0472">Membrane</keyword>
<evidence type="ECO:0000313" key="8">
    <source>
        <dbReference type="EMBL" id="THF62673.1"/>
    </source>
</evidence>
<protein>
    <submittedName>
        <fullName evidence="8">Iron permease</fullName>
    </submittedName>
</protein>
<dbReference type="Pfam" id="PF03239">
    <property type="entry name" value="FTR1"/>
    <property type="match status" value="1"/>
</dbReference>
<accession>A0A4S4AS27</accession>
<evidence type="ECO:0000256" key="6">
    <source>
        <dbReference type="SAM" id="MobiDB-lite"/>
    </source>
</evidence>
<dbReference type="GO" id="GO:0033573">
    <property type="term" value="C:high-affinity iron permease complex"/>
    <property type="evidence" value="ECO:0007669"/>
    <property type="project" value="InterPro"/>
</dbReference>
<proteinExistence type="inferred from homology"/>
<sequence>MPCPAAWPAIPTAPTRRSWPPPTPACATATPRAARRRPSRGPATTSASSRTANDEGRAPVRRRPSVPGASPMLSLCRRFLLAALCALLAPAAQAEAPDYAVVTATILSRAEAALDAYDPASPEATASEFSTLYFGVFESSGMELALIQADRSLLLAIELRFGQMVRQAMKGEPRERLRATWAELRPMLEQGAALLGTSPALDGAFDIAVQAALIVLREGAEAMLVVAALAVYLRRTGQYGHFTALWGGVGGALAASLATAWAFSTLLASAGAARETIEGACLLAAATLLLWVSLWIYSHREIAHWQDYLKTRLDQAATADSGWTVGSTAFLAVYREGAETVLFLQAVGGSSAPAGAVAGGALAAALLLGAAWLVLRSTAMRLPLKPFFTATAVVLFVLAISFVGKGILELQVAGLADISRIEGAPEWPLLGIFPTAQTLGAQGAALLLCALALLWPQLHGGGRKPAA</sequence>
<evidence type="ECO:0000256" key="3">
    <source>
        <dbReference type="ARBA" id="ARBA00022692"/>
    </source>
</evidence>
<dbReference type="GO" id="GO:0015093">
    <property type="term" value="F:ferrous iron transmembrane transporter activity"/>
    <property type="evidence" value="ECO:0007669"/>
    <property type="project" value="TreeGrafter"/>
</dbReference>
<keyword evidence="3 7" id="KW-0812">Transmembrane</keyword>
<comment type="subcellular location">
    <subcellularLocation>
        <location evidence="1">Membrane</location>
        <topology evidence="1">Multi-pass membrane protein</topology>
    </subcellularLocation>
</comment>
<evidence type="ECO:0000256" key="5">
    <source>
        <dbReference type="ARBA" id="ARBA00023136"/>
    </source>
</evidence>
<dbReference type="PANTHER" id="PTHR31632:SF2">
    <property type="entry name" value="PLASMA MEMBRANE IRON PERMEASE"/>
    <property type="match status" value="1"/>
</dbReference>
<comment type="similarity">
    <text evidence="2">Belongs to the oxidase-dependent Fe transporter (OFeT) (TC 9.A.10.1) family.</text>
</comment>
<organism evidence="8 9">
    <name type="scientific">Pseudothauera rhizosphaerae</name>
    <dbReference type="NCBI Taxonomy" id="2565932"/>
    <lineage>
        <taxon>Bacteria</taxon>
        <taxon>Pseudomonadati</taxon>
        <taxon>Pseudomonadota</taxon>
        <taxon>Betaproteobacteria</taxon>
        <taxon>Rhodocyclales</taxon>
        <taxon>Zoogloeaceae</taxon>
        <taxon>Pseudothauera</taxon>
    </lineage>
</organism>
<keyword evidence="4 7" id="KW-1133">Transmembrane helix</keyword>
<feature type="region of interest" description="Disordered" evidence="6">
    <location>
        <begin position="1"/>
        <end position="66"/>
    </location>
</feature>
<reference evidence="8 9" key="1">
    <citation type="submission" date="2019-04" db="EMBL/GenBank/DDBJ databases">
        <title>Azoarcus rhizosphaerae sp. nov. isolated from rhizosphere of Ficus religiosa.</title>
        <authorList>
            <person name="Lin S.-Y."/>
            <person name="Hameed A."/>
            <person name="Hsu Y.-H."/>
            <person name="Young C.-C."/>
        </authorList>
    </citation>
    <scope>NUCLEOTIDE SEQUENCE [LARGE SCALE GENOMIC DNA]</scope>
    <source>
        <strain evidence="8 9">CC-YHH848</strain>
    </source>
</reference>
<keyword evidence="9" id="KW-1185">Reference proteome</keyword>
<dbReference type="AlphaFoldDB" id="A0A4S4AS27"/>
<feature type="transmembrane region" description="Helical" evidence="7">
    <location>
        <begin position="244"/>
        <end position="264"/>
    </location>
</feature>
<gene>
    <name evidence="8" type="ORF">E6O51_06860</name>
</gene>
<evidence type="ECO:0000256" key="1">
    <source>
        <dbReference type="ARBA" id="ARBA00004141"/>
    </source>
</evidence>
<evidence type="ECO:0000256" key="2">
    <source>
        <dbReference type="ARBA" id="ARBA00008333"/>
    </source>
</evidence>
<dbReference type="InterPro" id="IPR004923">
    <property type="entry name" value="FTR1/Fip1/EfeU"/>
</dbReference>
<dbReference type="OrthoDB" id="9765171at2"/>
<feature type="transmembrane region" description="Helical" evidence="7">
    <location>
        <begin position="276"/>
        <end position="297"/>
    </location>
</feature>
<feature type="transmembrane region" description="Helical" evidence="7">
    <location>
        <begin position="387"/>
        <end position="408"/>
    </location>
</feature>
<feature type="compositionally biased region" description="Low complexity" evidence="6">
    <location>
        <begin position="1"/>
        <end position="14"/>
    </location>
</feature>
<feature type="transmembrane region" description="Helical" evidence="7">
    <location>
        <begin position="354"/>
        <end position="375"/>
    </location>
</feature>
<evidence type="ECO:0000256" key="4">
    <source>
        <dbReference type="ARBA" id="ARBA00022989"/>
    </source>
</evidence>
<evidence type="ECO:0000313" key="9">
    <source>
        <dbReference type="Proteomes" id="UP000307956"/>
    </source>
</evidence>
<comment type="caution">
    <text evidence="8">The sequence shown here is derived from an EMBL/GenBank/DDBJ whole genome shotgun (WGS) entry which is preliminary data.</text>
</comment>
<feature type="transmembrane region" description="Helical" evidence="7">
    <location>
        <begin position="428"/>
        <end position="455"/>
    </location>
</feature>
<evidence type="ECO:0000256" key="7">
    <source>
        <dbReference type="SAM" id="Phobius"/>
    </source>
</evidence>
<dbReference type="PANTHER" id="PTHR31632">
    <property type="entry name" value="IRON TRANSPORTER FTH1"/>
    <property type="match status" value="1"/>
</dbReference>
<dbReference type="EMBL" id="SSOD01000004">
    <property type="protein sequence ID" value="THF62673.1"/>
    <property type="molecule type" value="Genomic_DNA"/>
</dbReference>
<name>A0A4S4AS27_9RHOO</name>